<dbReference type="GO" id="GO:0051225">
    <property type="term" value="P:spindle assembly"/>
    <property type="evidence" value="ECO:0007669"/>
    <property type="project" value="Ensembl"/>
</dbReference>
<dbReference type="GO" id="GO:0031996">
    <property type="term" value="F:thioesterase binding"/>
    <property type="evidence" value="ECO:0007669"/>
    <property type="project" value="Ensembl"/>
</dbReference>
<reference evidence="1" key="2">
    <citation type="submission" date="2025-09" db="UniProtKB">
        <authorList>
            <consortium name="Ensembl"/>
        </authorList>
    </citation>
    <scope>IDENTIFICATION</scope>
</reference>
<evidence type="ECO:0000313" key="2">
    <source>
        <dbReference type="Proteomes" id="UP000694392"/>
    </source>
</evidence>
<dbReference type="GO" id="GO:0051011">
    <property type="term" value="F:microtubule minus-end binding"/>
    <property type="evidence" value="ECO:0007669"/>
    <property type="project" value="TreeGrafter"/>
</dbReference>
<dbReference type="AlphaFoldDB" id="A0A8D0HDG9"/>
<accession>A0A8D0HDG9</accession>
<reference evidence="1" key="1">
    <citation type="submission" date="2025-08" db="UniProtKB">
        <authorList>
            <consortium name="Ensembl"/>
        </authorList>
    </citation>
    <scope>IDENTIFICATION</scope>
</reference>
<proteinExistence type="predicted"/>
<dbReference type="GO" id="GO:1990498">
    <property type="term" value="C:mitotic spindle microtubule"/>
    <property type="evidence" value="ECO:0007669"/>
    <property type="project" value="Ensembl"/>
</dbReference>
<dbReference type="Proteomes" id="UP000694392">
    <property type="component" value="Unplaced"/>
</dbReference>
<keyword evidence="2" id="KW-1185">Reference proteome</keyword>
<sequence length="250" mass="26852">REDGGCGFSCPGLYPTAGTGLPPTARGLPLRLRRLAASVVRPVCPSPRHPGVDLHLRLPSLPRAVLLLEGFAVGCENQSPEESFHEAARKNEEFLCEILAGPNLQALLNPECPPWSSDIKPLLHGEEAGPKRARLSARSREKLLLELSKELDEIVAALEALKAQCPFPREDTACPGLSTALQTLKLAASDFVQLIVAFGEVFENELREPCRRAAPQLNACGHLFPAVHRGLALCSQVVGVGSFSRSGTVC</sequence>
<dbReference type="Ensembl" id="ENSSPUT00000020189.1">
    <property type="protein sequence ID" value="ENSSPUP00000018953.1"/>
    <property type="gene ID" value="ENSSPUG00000014629.1"/>
</dbReference>
<dbReference type="GO" id="GO:0070652">
    <property type="term" value="C:HAUS complex"/>
    <property type="evidence" value="ECO:0007669"/>
    <property type="project" value="Ensembl"/>
</dbReference>
<organism evidence="1 2">
    <name type="scientific">Sphenodon punctatus</name>
    <name type="common">Tuatara</name>
    <name type="synonym">Hatteria punctata</name>
    <dbReference type="NCBI Taxonomy" id="8508"/>
    <lineage>
        <taxon>Eukaryota</taxon>
        <taxon>Metazoa</taxon>
        <taxon>Chordata</taxon>
        <taxon>Craniata</taxon>
        <taxon>Vertebrata</taxon>
        <taxon>Euteleostomi</taxon>
        <taxon>Lepidosauria</taxon>
        <taxon>Sphenodontia</taxon>
        <taxon>Sphenodontidae</taxon>
        <taxon>Sphenodon</taxon>
    </lineage>
</organism>
<gene>
    <name evidence="1" type="primary">HAUS7</name>
</gene>
<dbReference type="GO" id="GO:0005730">
    <property type="term" value="C:nucleolus"/>
    <property type="evidence" value="ECO:0007669"/>
    <property type="project" value="Ensembl"/>
</dbReference>
<dbReference type="GO" id="GO:0005886">
    <property type="term" value="C:plasma membrane"/>
    <property type="evidence" value="ECO:0007669"/>
    <property type="project" value="Ensembl"/>
</dbReference>
<dbReference type="GO" id="GO:0036064">
    <property type="term" value="C:ciliary basal body"/>
    <property type="evidence" value="ECO:0007669"/>
    <property type="project" value="Ensembl"/>
</dbReference>
<dbReference type="GO" id="GO:0005813">
    <property type="term" value="C:centrosome"/>
    <property type="evidence" value="ECO:0007669"/>
    <property type="project" value="Ensembl"/>
</dbReference>
<dbReference type="PANTHER" id="PTHR14352:SF2">
    <property type="entry name" value="HAUS AUGMIN-LIKE COMPLEX SUBUNIT 7"/>
    <property type="match status" value="1"/>
</dbReference>
<dbReference type="InterPro" id="IPR029711">
    <property type="entry name" value="Haus7-like"/>
</dbReference>
<name>A0A8D0HDG9_SPHPU</name>
<dbReference type="GeneTree" id="ENSGT00390000003937"/>
<dbReference type="GO" id="GO:0007098">
    <property type="term" value="P:centrosome cycle"/>
    <property type="evidence" value="ECO:0007669"/>
    <property type="project" value="Ensembl"/>
</dbReference>
<evidence type="ECO:0000313" key="1">
    <source>
        <dbReference type="Ensembl" id="ENSSPUP00000018953.1"/>
    </source>
</evidence>
<dbReference type="PANTHER" id="PTHR14352">
    <property type="entry name" value="HAUS AUGMIN-LIKE COMPLEX SUBUNIT 7"/>
    <property type="match status" value="1"/>
</dbReference>
<protein>
    <submittedName>
        <fullName evidence="1">HAUS augmin like complex subunit 7</fullName>
    </submittedName>
</protein>